<dbReference type="Pfam" id="PF15045">
    <property type="entry name" value="Clathrin_bdg"/>
    <property type="match status" value="1"/>
</dbReference>
<proteinExistence type="predicted"/>
<comment type="caution">
    <text evidence="3">The sequence shown here is derived from an EMBL/GenBank/DDBJ whole genome shotgun (WGS) entry which is preliminary data.</text>
</comment>
<feature type="domain" description="Aftiphilin clathrin-binding box" evidence="2">
    <location>
        <begin position="541"/>
        <end position="599"/>
    </location>
</feature>
<feature type="region of interest" description="Disordered" evidence="1">
    <location>
        <begin position="1"/>
        <end position="35"/>
    </location>
</feature>
<dbReference type="Proteomes" id="UP000606786">
    <property type="component" value="Unassembled WGS sequence"/>
</dbReference>
<protein>
    <submittedName>
        <fullName evidence="3">(Mediterranean fruit fly) hypothetical protein</fullName>
    </submittedName>
</protein>
<gene>
    <name evidence="3" type="ORF">CCAP1982_LOCUS2357</name>
</gene>
<feature type="compositionally biased region" description="Low complexity" evidence="1">
    <location>
        <begin position="1117"/>
        <end position="1144"/>
    </location>
</feature>
<keyword evidence="4" id="KW-1185">Reference proteome</keyword>
<dbReference type="PANTHER" id="PTHR16156:SF10">
    <property type="entry name" value="AFTIPHILIN-RELATED"/>
    <property type="match status" value="1"/>
</dbReference>
<dbReference type="GO" id="GO:0032588">
    <property type="term" value="C:trans-Golgi network membrane"/>
    <property type="evidence" value="ECO:0007669"/>
    <property type="project" value="InterPro"/>
</dbReference>
<evidence type="ECO:0000313" key="4">
    <source>
        <dbReference type="Proteomes" id="UP000606786"/>
    </source>
</evidence>
<evidence type="ECO:0000259" key="2">
    <source>
        <dbReference type="Pfam" id="PF15045"/>
    </source>
</evidence>
<organism evidence="3 4">
    <name type="scientific">Ceratitis capitata</name>
    <name type="common">Mediterranean fruit fly</name>
    <name type="synonym">Tephritis capitata</name>
    <dbReference type="NCBI Taxonomy" id="7213"/>
    <lineage>
        <taxon>Eukaryota</taxon>
        <taxon>Metazoa</taxon>
        <taxon>Ecdysozoa</taxon>
        <taxon>Arthropoda</taxon>
        <taxon>Hexapoda</taxon>
        <taxon>Insecta</taxon>
        <taxon>Pterygota</taxon>
        <taxon>Neoptera</taxon>
        <taxon>Endopterygota</taxon>
        <taxon>Diptera</taxon>
        <taxon>Brachycera</taxon>
        <taxon>Muscomorpha</taxon>
        <taxon>Tephritoidea</taxon>
        <taxon>Tephritidae</taxon>
        <taxon>Ceratitis</taxon>
        <taxon>Ceratitis</taxon>
    </lineage>
</organism>
<feature type="compositionally biased region" description="Polar residues" evidence="1">
    <location>
        <begin position="252"/>
        <end position="266"/>
    </location>
</feature>
<dbReference type="AlphaFoldDB" id="A0A811U8B2"/>
<dbReference type="EMBL" id="CAJHJT010000001">
    <property type="protein sequence ID" value="CAD6993545.1"/>
    <property type="molecule type" value="Genomic_DNA"/>
</dbReference>
<evidence type="ECO:0000256" key="1">
    <source>
        <dbReference type="SAM" id="MobiDB-lite"/>
    </source>
</evidence>
<feature type="region of interest" description="Disordered" evidence="1">
    <location>
        <begin position="668"/>
        <end position="727"/>
    </location>
</feature>
<feature type="region of interest" description="Disordered" evidence="1">
    <location>
        <begin position="1051"/>
        <end position="1076"/>
    </location>
</feature>
<feature type="region of interest" description="Disordered" evidence="1">
    <location>
        <begin position="194"/>
        <end position="269"/>
    </location>
</feature>
<dbReference type="InterPro" id="IPR029205">
    <property type="entry name" value="Clathrin-bd"/>
</dbReference>
<dbReference type="GO" id="GO:0030121">
    <property type="term" value="C:AP-1 adaptor complex"/>
    <property type="evidence" value="ECO:0007669"/>
    <property type="project" value="TreeGrafter"/>
</dbReference>
<feature type="compositionally biased region" description="Polar residues" evidence="1">
    <location>
        <begin position="691"/>
        <end position="706"/>
    </location>
</feature>
<accession>A0A811U8B2</accession>
<dbReference type="PANTHER" id="PTHR16156">
    <property type="entry name" value="AFTIPHILIN A-RELATED"/>
    <property type="match status" value="1"/>
</dbReference>
<dbReference type="GO" id="GO:0030276">
    <property type="term" value="F:clathrin binding"/>
    <property type="evidence" value="ECO:0007669"/>
    <property type="project" value="InterPro"/>
</dbReference>
<evidence type="ECO:0000313" key="3">
    <source>
        <dbReference type="EMBL" id="CAD6993545.1"/>
    </source>
</evidence>
<dbReference type="OrthoDB" id="5917212at2759"/>
<name>A0A811U8B2_CERCA</name>
<sequence>MAGVPPIPPLLCNTPPPIDFGDEDDDSGLPPTLTLDEDEFGEFALGVDINEDAMNVEASSLPRTPLPFELSSSTTSGFTDVAHTLEDCGAISISPPELSISPTHEEDKTKVQLNEAFNYNVIQKCSTDTDAIQFNDTVNKLIEKNGNPNIKDTASTLSQVADNNKYSNDSNDAKIATATAVVQIEHETEKLPEVQEFEKESSKAVQDQDIQIKPNIEPVISQTPPPPLTGLVQLEDLTDDSSDEDCHRSPKKTSVSPISPTASNEDSNSDDFFAIHIVDEPTSPKQDKLSPIAEDINMNNSSKQNNNIVNDVENEKNSNLTVVEQQSDDDDFGDFADFESATDFINPATTSEFSTTDFVDNNRNIKVEETPRDNNTPINDIDVDFDDFDDFQDFTTAPISKPSTAPATSEPKTLNNTAKNEIETNCAISATDSSVTHIEREAKPFENIDNADDDDDFGDFEEATFAATSNAQTPLTPILQTQTPLTANGNINERLGTVLKMMFPVEDEGLGDETQNKIKINLTKELPNLQSPNSKLPFEAIEAAKALEFQWPQSEMRHALIRSIGIDSRNILFGDNWNPSMPRFAANLSFNPLKPMKPQSANNTTPATYTDVDTMSYGGSGSSNNANAIDSDMSSYAKPTDVPDVEFDWQGAGFVNPLDGVKGEANTRETEAIHPSSPTTRLDTPDDQHQSDTTYTNIDDNISETLSKNERQNELRASPTRDTCPSPITLDNAAYQFAIQDQQGINMNVASNSGSSSAASSISNIKSYDNSKNITALRLGANVIVADDDDDDETVVTSTYAGPLKETHIYTPSKTELAATSKAGKSPVVANEPIDFDYEIAAAGIIIDEKVVKKEYRDVEYNPGFSLDVVNEYGGELKTESFGVVSSISALPLTPAQTQQQQPPTVSDFDTDEFTEFTEFQSVPPPSAVHAAMPTTDATYGHTIPTSTITSKFPVEQNTKTTLNSLPPVLPAAVTKAKEVSNTPSRTNSPSTIDNMILSPAILLPQAIPMNSSNATTATKAAPTIEWGNSTANINPDELARIEEFYSQPKISSAGKDAVNSSQKSTPTHAYAESQAKSSTISISASVALKEQDSTLNDDYWSEFVSVPVAPSQLLNNASRLNNNNNAGSSSNNNNNNKNNNNNNQSIMLSKRMGICTSATAIMQCVRHVITINSSSNNSTTTLIAR</sequence>
<dbReference type="InterPro" id="IPR046359">
    <property type="entry name" value="Aftin-like"/>
</dbReference>
<feature type="region of interest" description="Disordered" evidence="1">
    <location>
        <begin position="1117"/>
        <end position="1145"/>
    </location>
</feature>
<reference evidence="3" key="1">
    <citation type="submission" date="2020-11" db="EMBL/GenBank/DDBJ databases">
        <authorList>
            <person name="Whitehead M."/>
        </authorList>
    </citation>
    <scope>NUCLEOTIDE SEQUENCE</scope>
    <source>
        <strain evidence="3">EGII</strain>
    </source>
</reference>
<feature type="compositionally biased region" description="Pro residues" evidence="1">
    <location>
        <begin position="1"/>
        <end position="18"/>
    </location>
</feature>
<feature type="compositionally biased region" description="Polar residues" evidence="1">
    <location>
        <begin position="1059"/>
        <end position="1068"/>
    </location>
</feature>